<dbReference type="OrthoDB" id="5066999at2"/>
<organism evidence="1 2">
    <name type="scientific">Malikia granosa</name>
    <dbReference type="NCBI Taxonomy" id="263067"/>
    <lineage>
        <taxon>Bacteria</taxon>
        <taxon>Pseudomonadati</taxon>
        <taxon>Pseudomonadota</taxon>
        <taxon>Betaproteobacteria</taxon>
        <taxon>Burkholderiales</taxon>
        <taxon>Comamonadaceae</taxon>
        <taxon>Malikia</taxon>
    </lineage>
</organism>
<sequence>MAIDMFLKIEGVEGESTDKSHKGEIDILSWSWGMSQSGTTHMGSGGGSGKVSVQDLSLTKYVDAATHALMLGCCKGTHFDQAVLVVRKAGEAPLEYLRITLREVIVSELATGASGSADRLTETLKLNFAEFKFEYQTQSPKGGKQGGAKIAAWDIAENASAG</sequence>
<reference evidence="1 2" key="1">
    <citation type="submission" date="2018-03" db="EMBL/GenBank/DDBJ databases">
        <title>Comparative genomics illustrates the genes involved in a hyperalkaliphilic mechanisms of Serpentinomonas isolated from highly-alkaline calcium-rich serpentinized springs.</title>
        <authorList>
            <person name="Suzuki S."/>
            <person name="Ishii S."/>
            <person name="Walworth N."/>
            <person name="Bird L."/>
            <person name="Kuenen J.G."/>
            <person name="Nealson K.H."/>
        </authorList>
    </citation>
    <scope>NUCLEOTIDE SEQUENCE [LARGE SCALE GENOMIC DNA]</scope>
    <source>
        <strain evidence="1 2">P1</strain>
    </source>
</reference>
<protein>
    <submittedName>
        <fullName evidence="1">Type VI secretion system tube protein Hcp</fullName>
    </submittedName>
</protein>
<dbReference type="InterPro" id="IPR008514">
    <property type="entry name" value="T6SS_Hcp"/>
</dbReference>
<dbReference type="InterPro" id="IPR036624">
    <property type="entry name" value="Hcp1-lik_sf"/>
</dbReference>
<keyword evidence="2" id="KW-1185">Reference proteome</keyword>
<dbReference type="AlphaFoldDB" id="A0A2S9K4M7"/>
<dbReference type="RefSeq" id="WP_105748334.1">
    <property type="nucleotide sequence ID" value="NZ_PVLQ01000030.1"/>
</dbReference>
<comment type="caution">
    <text evidence="1">The sequence shown here is derived from an EMBL/GenBank/DDBJ whole genome shotgun (WGS) entry which is preliminary data.</text>
</comment>
<dbReference type="Gene3D" id="2.30.110.20">
    <property type="entry name" value="Hcp1-like"/>
    <property type="match status" value="1"/>
</dbReference>
<proteinExistence type="predicted"/>
<dbReference type="Pfam" id="PF05638">
    <property type="entry name" value="T6SS_HCP"/>
    <property type="match status" value="1"/>
</dbReference>
<dbReference type="SUPFAM" id="SSF141452">
    <property type="entry name" value="Hcp1-like"/>
    <property type="match status" value="1"/>
</dbReference>
<dbReference type="PANTHER" id="PTHR36152:SF5">
    <property type="entry name" value="PROTEIN HCP1"/>
    <property type="match status" value="1"/>
</dbReference>
<dbReference type="InterPro" id="IPR053165">
    <property type="entry name" value="HSI-I_assembly_Hcp1"/>
</dbReference>
<gene>
    <name evidence="1" type="ORF">C6P64_09540</name>
</gene>
<accession>A0A2S9K4M7</accession>
<name>A0A2S9K4M7_9BURK</name>
<dbReference type="EMBL" id="PVLQ01000030">
    <property type="protein sequence ID" value="PRD65426.1"/>
    <property type="molecule type" value="Genomic_DNA"/>
</dbReference>
<evidence type="ECO:0000313" key="1">
    <source>
        <dbReference type="EMBL" id="PRD65426.1"/>
    </source>
</evidence>
<dbReference type="PANTHER" id="PTHR36152">
    <property type="entry name" value="CYTOPLASMIC PROTEIN-RELATED"/>
    <property type="match status" value="1"/>
</dbReference>
<dbReference type="Proteomes" id="UP000238589">
    <property type="component" value="Unassembled WGS sequence"/>
</dbReference>
<evidence type="ECO:0000313" key="2">
    <source>
        <dbReference type="Proteomes" id="UP000238589"/>
    </source>
</evidence>